<accession>A0A937LFN7</accession>
<feature type="transmembrane region" description="Helical" evidence="1">
    <location>
        <begin position="116"/>
        <end position="135"/>
    </location>
</feature>
<keyword evidence="3" id="KW-0012">Acyltransferase</keyword>
<dbReference type="NCBIfam" id="NF010621">
    <property type="entry name" value="PRK14014.1"/>
    <property type="match status" value="1"/>
</dbReference>
<keyword evidence="3" id="KW-0808">Transferase</keyword>
<evidence type="ECO:0000259" key="2">
    <source>
        <dbReference type="SMART" id="SM00563"/>
    </source>
</evidence>
<evidence type="ECO:0000256" key="1">
    <source>
        <dbReference type="SAM" id="Phobius"/>
    </source>
</evidence>
<dbReference type="Pfam" id="PF01553">
    <property type="entry name" value="Acyltransferase"/>
    <property type="match status" value="1"/>
</dbReference>
<dbReference type="EMBL" id="JADHQC010000009">
    <property type="protein sequence ID" value="MBL6811713.1"/>
    <property type="molecule type" value="Genomic_DNA"/>
</dbReference>
<dbReference type="AlphaFoldDB" id="A0A937LFN7"/>
<dbReference type="Proteomes" id="UP000744438">
    <property type="component" value="Unassembled WGS sequence"/>
</dbReference>
<dbReference type="SMART" id="SM00563">
    <property type="entry name" value="PlsC"/>
    <property type="match status" value="1"/>
</dbReference>
<evidence type="ECO:0000313" key="4">
    <source>
        <dbReference type="Proteomes" id="UP000744438"/>
    </source>
</evidence>
<gene>
    <name evidence="3" type="ORF">ISQ63_02380</name>
</gene>
<protein>
    <submittedName>
        <fullName evidence="3">1-acyl-sn-glycerol-3-phosphate acyltransferase</fullName>
    </submittedName>
</protein>
<dbReference type="PANTHER" id="PTHR10983:SF16">
    <property type="entry name" value="LYSOCARDIOLIPIN ACYLTRANSFERASE 1"/>
    <property type="match status" value="1"/>
</dbReference>
<keyword evidence="1" id="KW-0472">Membrane</keyword>
<name>A0A937LFN7_9GAMM</name>
<keyword evidence="1" id="KW-0812">Transmembrane</keyword>
<dbReference type="SUPFAM" id="SSF69593">
    <property type="entry name" value="Glycerol-3-phosphate (1)-acyltransferase"/>
    <property type="match status" value="1"/>
</dbReference>
<feature type="transmembrane region" description="Helical" evidence="1">
    <location>
        <begin position="12"/>
        <end position="38"/>
    </location>
</feature>
<organism evidence="3 4">
    <name type="scientific">SAR86 cluster bacterium</name>
    <dbReference type="NCBI Taxonomy" id="2030880"/>
    <lineage>
        <taxon>Bacteria</taxon>
        <taxon>Pseudomonadati</taxon>
        <taxon>Pseudomonadota</taxon>
        <taxon>Gammaproteobacteria</taxon>
        <taxon>SAR86 cluster</taxon>
    </lineage>
</organism>
<dbReference type="PROSITE" id="PS51257">
    <property type="entry name" value="PROKAR_LIPOPROTEIN"/>
    <property type="match status" value="1"/>
</dbReference>
<evidence type="ECO:0000313" key="3">
    <source>
        <dbReference type="EMBL" id="MBL6811713.1"/>
    </source>
</evidence>
<dbReference type="InterPro" id="IPR002123">
    <property type="entry name" value="Plipid/glycerol_acylTrfase"/>
</dbReference>
<sequence>MKFLFENLVGITSFTILVLNTAILSCLLIPLGIIKFFLPVTSLKVLFTKFIIKVGELWIFTNKIWVKALHNPKWQIIGKENIKSDGWTIATSNHQSIADIFLLQDITNRKMPMLKFFMKYVLIYVPVIGLSWWALDMPFLKRYTKKQLEKNPKLAGKDVREMKRALKHYALYPVTVFSFAEGTRFTLKKHHNQNSPFKNLLRPKEGGLATALSLVNKIDSLIDFTIKFDSKKISFWDYLCGRVNSVKIIIKEIKIPKKFLNENLLDNHSLRSEFKEWLNSLWLEKDLLLSNRD</sequence>
<reference evidence="3" key="1">
    <citation type="submission" date="2020-10" db="EMBL/GenBank/DDBJ databases">
        <title>Microbiome of the Black Sea water column analyzed by genome centric metagenomics.</title>
        <authorList>
            <person name="Cabello-Yeves P.J."/>
            <person name="Callieri C."/>
            <person name="Picazo A."/>
            <person name="Mehrshad M."/>
            <person name="Haro-Moreno J.M."/>
            <person name="Roda-Garcia J."/>
            <person name="Dzembekova N."/>
            <person name="Slabakova V."/>
            <person name="Slabakova N."/>
            <person name="Moncheva S."/>
            <person name="Rodriguez-Valera F."/>
        </authorList>
    </citation>
    <scope>NUCLEOTIDE SEQUENCE</scope>
    <source>
        <strain evidence="3">BS307-5m-G49</strain>
    </source>
</reference>
<dbReference type="CDD" id="cd07990">
    <property type="entry name" value="LPLAT_LCLAT1-like"/>
    <property type="match status" value="1"/>
</dbReference>
<dbReference type="GO" id="GO:0016746">
    <property type="term" value="F:acyltransferase activity"/>
    <property type="evidence" value="ECO:0007669"/>
    <property type="project" value="UniProtKB-KW"/>
</dbReference>
<feature type="domain" description="Phospholipid/glycerol acyltransferase" evidence="2">
    <location>
        <begin position="88"/>
        <end position="229"/>
    </location>
</feature>
<dbReference type="PANTHER" id="PTHR10983">
    <property type="entry name" value="1-ACYLGLYCEROL-3-PHOSPHATE ACYLTRANSFERASE-RELATED"/>
    <property type="match status" value="1"/>
</dbReference>
<keyword evidence="1" id="KW-1133">Transmembrane helix</keyword>
<comment type="caution">
    <text evidence="3">The sequence shown here is derived from an EMBL/GenBank/DDBJ whole genome shotgun (WGS) entry which is preliminary data.</text>
</comment>
<proteinExistence type="predicted"/>